<sequence>MLVGVGPPVNHSLSLAIYAINLDRSVDRWETLESNFSGLPYALHRIAALDAAFAPEKVLAVRGLHIALPPSGLGWSMVRQREYLLVQEACFASHLVALQQFLHSTNDLALILEDDAVPSAALPGRLAEITRLKQPFDIIKLEGLKSGRRLAVARAQLSQGWLVNSLRPSAGSAAYVITRAAAEKLMQRAGKLLLPYDDYLSNPALTGCDIWHCSPLPIHQSDAPSLIAQSYARDALRRRRGPLAYLRQARTRAGLRWQLWNSALRRGGSIPRNFEW</sequence>
<proteinExistence type="predicted"/>
<dbReference type="AlphaFoldDB" id="A0A5B0DTJ2"/>
<organism evidence="2 3">
    <name type="scientific">Aureimonas fodinaquatilis</name>
    <dbReference type="NCBI Taxonomy" id="2565783"/>
    <lineage>
        <taxon>Bacteria</taxon>
        <taxon>Pseudomonadati</taxon>
        <taxon>Pseudomonadota</taxon>
        <taxon>Alphaproteobacteria</taxon>
        <taxon>Hyphomicrobiales</taxon>
        <taxon>Aurantimonadaceae</taxon>
        <taxon>Aureimonas</taxon>
    </lineage>
</organism>
<keyword evidence="3" id="KW-1185">Reference proteome</keyword>
<keyword evidence="2" id="KW-0808">Transferase</keyword>
<evidence type="ECO:0000259" key="1">
    <source>
        <dbReference type="Pfam" id="PF01755"/>
    </source>
</evidence>
<dbReference type="InterPro" id="IPR002654">
    <property type="entry name" value="Glyco_trans_25"/>
</dbReference>
<accession>A0A5B0DTJ2</accession>
<evidence type="ECO:0000313" key="3">
    <source>
        <dbReference type="Proteomes" id="UP000324738"/>
    </source>
</evidence>
<dbReference type="EMBL" id="VTWH01000003">
    <property type="protein sequence ID" value="KAA0969738.1"/>
    <property type="molecule type" value="Genomic_DNA"/>
</dbReference>
<dbReference type="OrthoDB" id="259382at2"/>
<protein>
    <submittedName>
        <fullName evidence="2">Glycosyltransferase family 25 protein</fullName>
    </submittedName>
</protein>
<dbReference type="Proteomes" id="UP000324738">
    <property type="component" value="Unassembled WGS sequence"/>
</dbReference>
<reference evidence="2 3" key="1">
    <citation type="submission" date="2019-08" db="EMBL/GenBank/DDBJ databases">
        <title>Aureimonas fodiniaquatilis sp. nov., isolated from a coal mine wastewater.</title>
        <authorList>
            <person name="Kim W."/>
        </authorList>
    </citation>
    <scope>NUCLEOTIDE SEQUENCE [LARGE SCALE GENOMIC DNA]</scope>
    <source>
        <strain evidence="2 3">CAU 1482</strain>
    </source>
</reference>
<dbReference type="Pfam" id="PF01755">
    <property type="entry name" value="Glyco_transf_25"/>
    <property type="match status" value="1"/>
</dbReference>
<dbReference type="GO" id="GO:0016740">
    <property type="term" value="F:transferase activity"/>
    <property type="evidence" value="ECO:0007669"/>
    <property type="project" value="UniProtKB-KW"/>
</dbReference>
<dbReference type="CDD" id="cd06532">
    <property type="entry name" value="Glyco_transf_25"/>
    <property type="match status" value="1"/>
</dbReference>
<feature type="domain" description="Glycosyl transferase family 25" evidence="1">
    <location>
        <begin position="16"/>
        <end position="199"/>
    </location>
</feature>
<evidence type="ECO:0000313" key="2">
    <source>
        <dbReference type="EMBL" id="KAA0969738.1"/>
    </source>
</evidence>
<name>A0A5B0DTJ2_9HYPH</name>
<gene>
    <name evidence="2" type="ORF">FPY71_14575</name>
</gene>
<comment type="caution">
    <text evidence="2">The sequence shown here is derived from an EMBL/GenBank/DDBJ whole genome shotgun (WGS) entry which is preliminary data.</text>
</comment>